<dbReference type="Proteomes" id="UP001152795">
    <property type="component" value="Unassembled WGS sequence"/>
</dbReference>
<sequence length="232" mass="26667">MYLRCSCNNRADTVLTLFKEAVTQYGLPSRVRADQGCENVDVAWFMFTHPDRGPNRGSFIAGKSCHNQRIERFWRDLFQGCTYIYYNLFSYMEHEGLLDTTNDLHLFSLRYVFEPRINAHLLEFGNGWNNHPLSSEQNMSPAQLWLWGHHSNSSSHEISEAEALQSSIDWDGPLPSQEWSENIASGSHIEVPQVHLAILDDDYLQHNPLAESQSFGLDIYLNVVMSLQQAIE</sequence>
<name>A0A6S7FZH4_PARCT</name>
<dbReference type="InterPro" id="IPR012337">
    <property type="entry name" value="RNaseH-like_sf"/>
</dbReference>
<dbReference type="SUPFAM" id="SSF53098">
    <property type="entry name" value="Ribonuclease H-like"/>
    <property type="match status" value="1"/>
</dbReference>
<dbReference type="OrthoDB" id="2686689at2759"/>
<evidence type="ECO:0000259" key="1">
    <source>
        <dbReference type="Pfam" id="PF24764"/>
    </source>
</evidence>
<dbReference type="Pfam" id="PF24764">
    <property type="entry name" value="rva_4"/>
    <property type="match status" value="1"/>
</dbReference>
<protein>
    <recommendedName>
        <fullName evidence="1">Integrase core domain-containing protein</fullName>
    </recommendedName>
</protein>
<dbReference type="PANTHER" id="PTHR46791:SF5">
    <property type="entry name" value="CLR5 DOMAIN-CONTAINING PROTEIN-RELATED"/>
    <property type="match status" value="1"/>
</dbReference>
<comment type="caution">
    <text evidence="2">The sequence shown here is derived from an EMBL/GenBank/DDBJ whole genome shotgun (WGS) entry which is preliminary data.</text>
</comment>
<feature type="domain" description="Integrase core" evidence="1">
    <location>
        <begin position="1"/>
        <end position="155"/>
    </location>
</feature>
<gene>
    <name evidence="2" type="ORF">PACLA_8A042068</name>
</gene>
<evidence type="ECO:0000313" key="3">
    <source>
        <dbReference type="Proteomes" id="UP001152795"/>
    </source>
</evidence>
<accession>A0A6S7FZH4</accession>
<dbReference type="PANTHER" id="PTHR46791">
    <property type="entry name" value="EXPRESSED PROTEIN"/>
    <property type="match status" value="1"/>
</dbReference>
<dbReference type="EMBL" id="CACRXK020000577">
    <property type="protein sequence ID" value="CAB3983113.1"/>
    <property type="molecule type" value="Genomic_DNA"/>
</dbReference>
<keyword evidence="3" id="KW-1185">Reference proteome</keyword>
<dbReference type="InterPro" id="IPR058913">
    <property type="entry name" value="Integrase_dom_put"/>
</dbReference>
<evidence type="ECO:0000313" key="2">
    <source>
        <dbReference type="EMBL" id="CAB3983113.1"/>
    </source>
</evidence>
<proteinExistence type="predicted"/>
<organism evidence="2 3">
    <name type="scientific">Paramuricea clavata</name>
    <name type="common">Red gorgonian</name>
    <name type="synonym">Violescent sea-whip</name>
    <dbReference type="NCBI Taxonomy" id="317549"/>
    <lineage>
        <taxon>Eukaryota</taxon>
        <taxon>Metazoa</taxon>
        <taxon>Cnidaria</taxon>
        <taxon>Anthozoa</taxon>
        <taxon>Octocorallia</taxon>
        <taxon>Malacalcyonacea</taxon>
        <taxon>Plexauridae</taxon>
        <taxon>Paramuricea</taxon>
    </lineage>
</organism>
<dbReference type="AlphaFoldDB" id="A0A6S7FZH4"/>
<reference evidence="2" key="1">
    <citation type="submission" date="2020-04" db="EMBL/GenBank/DDBJ databases">
        <authorList>
            <person name="Alioto T."/>
            <person name="Alioto T."/>
            <person name="Gomez Garrido J."/>
        </authorList>
    </citation>
    <scope>NUCLEOTIDE SEQUENCE</scope>
    <source>
        <strain evidence="2">A484AB</strain>
    </source>
</reference>